<evidence type="ECO:0000256" key="3">
    <source>
        <dbReference type="ARBA" id="ARBA00023015"/>
    </source>
</evidence>
<keyword evidence="5 9" id="KW-0371">Homeobox</keyword>
<comment type="similarity">
    <text evidence="8">Belongs to the WUS homeobox family.</text>
</comment>
<accession>A0A0K9NZ86</accession>
<evidence type="ECO:0000256" key="6">
    <source>
        <dbReference type="ARBA" id="ARBA00023163"/>
    </source>
</evidence>
<dbReference type="GO" id="GO:0099402">
    <property type="term" value="P:plant organ development"/>
    <property type="evidence" value="ECO:0007669"/>
    <property type="project" value="InterPro"/>
</dbReference>
<dbReference type="InterPro" id="IPR009057">
    <property type="entry name" value="Homeodomain-like_sf"/>
</dbReference>
<feature type="DNA-binding region" description="Homeobox" evidence="9">
    <location>
        <begin position="5"/>
        <end position="69"/>
    </location>
</feature>
<dbReference type="GO" id="GO:0005634">
    <property type="term" value="C:nucleus"/>
    <property type="evidence" value="ECO:0007669"/>
    <property type="project" value="UniProtKB-SubCell"/>
</dbReference>
<dbReference type="PANTHER" id="PTHR45940:SF42">
    <property type="entry name" value="WUSCHEL-RELATED HOMEOBOX 3"/>
    <property type="match status" value="1"/>
</dbReference>
<evidence type="ECO:0000256" key="9">
    <source>
        <dbReference type="PROSITE-ProRule" id="PRU00108"/>
    </source>
</evidence>
<keyword evidence="13" id="KW-1185">Reference proteome</keyword>
<evidence type="ECO:0000256" key="1">
    <source>
        <dbReference type="ARBA" id="ARBA00004123"/>
    </source>
</evidence>
<dbReference type="EMBL" id="LFYR01001508">
    <property type="protein sequence ID" value="KMZ61307.1"/>
    <property type="molecule type" value="Genomic_DNA"/>
</dbReference>
<comment type="subcellular location">
    <subcellularLocation>
        <location evidence="1 9 10">Nucleus</location>
    </subcellularLocation>
</comment>
<dbReference type="GO" id="GO:0003700">
    <property type="term" value="F:DNA-binding transcription factor activity"/>
    <property type="evidence" value="ECO:0007669"/>
    <property type="project" value="InterPro"/>
</dbReference>
<evidence type="ECO:0000256" key="2">
    <source>
        <dbReference type="ARBA" id="ARBA00022473"/>
    </source>
</evidence>
<evidence type="ECO:0000256" key="4">
    <source>
        <dbReference type="ARBA" id="ARBA00023125"/>
    </source>
</evidence>
<dbReference type="FunFam" id="1.10.10.60:FF:000146">
    <property type="entry name" value="WUSCHEL-related homeobox 4"/>
    <property type="match status" value="1"/>
</dbReference>
<dbReference type="SMART" id="SM00389">
    <property type="entry name" value="HOX"/>
    <property type="match status" value="1"/>
</dbReference>
<dbReference type="AlphaFoldDB" id="A0A0K9NZ86"/>
<evidence type="ECO:0000313" key="13">
    <source>
        <dbReference type="Proteomes" id="UP000036987"/>
    </source>
</evidence>
<evidence type="ECO:0000256" key="10">
    <source>
        <dbReference type="RuleBase" id="RU000682"/>
    </source>
</evidence>
<gene>
    <name evidence="12" type="ORF">ZOSMA_53G00970</name>
</gene>
<keyword evidence="2" id="KW-0217">Developmental protein</keyword>
<feature type="domain" description="Homeobox" evidence="11">
    <location>
        <begin position="3"/>
        <end position="68"/>
    </location>
</feature>
<dbReference type="CDD" id="cd00086">
    <property type="entry name" value="homeodomain"/>
    <property type="match status" value="1"/>
</dbReference>
<evidence type="ECO:0000256" key="7">
    <source>
        <dbReference type="ARBA" id="ARBA00023242"/>
    </source>
</evidence>
<keyword evidence="4 9" id="KW-0238">DNA-binding</keyword>
<comment type="caution">
    <text evidence="12">The sequence shown here is derived from an EMBL/GenBank/DDBJ whole genome shotgun (WGS) entry which is preliminary data.</text>
</comment>
<dbReference type="InterPro" id="IPR001356">
    <property type="entry name" value="HD"/>
</dbReference>
<protein>
    <submittedName>
        <fullName evidence="12">WUSCHEL-related homeobox 3B</fullName>
    </submittedName>
</protein>
<dbReference type="Gene3D" id="1.10.10.60">
    <property type="entry name" value="Homeodomain-like"/>
    <property type="match status" value="1"/>
</dbReference>
<dbReference type="PANTHER" id="PTHR45940">
    <property type="entry name" value="WUSCHEL-RELATED HOMEOBOX 1-RELATED"/>
    <property type="match status" value="1"/>
</dbReference>
<dbReference type="Proteomes" id="UP000036987">
    <property type="component" value="Unassembled WGS sequence"/>
</dbReference>
<keyword evidence="3" id="KW-0805">Transcription regulation</keyword>
<evidence type="ECO:0000313" key="12">
    <source>
        <dbReference type="EMBL" id="KMZ61307.1"/>
    </source>
</evidence>
<sequence>MQQPAPSTRWCPTPEQLMILEEMYRTGIRTPNAAQIRQITAHLSYYGKIEGKNVFYWFQNHKARDRQKMRRRLSCLQQQQNGQVLQAQAQAQAQTLLSHQIFHLELSPHPPSPSALLPHLHFPYHHHLRRHQPSSHFLHQTSSGYYNNQQEPENMIPPPVMNLVCKLEPAPELVYEAPPTNTIGCVNVPYCKPLKTLDLFPTRAENTGSLKDIDRTISSKSSYCSTSTTN</sequence>
<reference evidence="13" key="1">
    <citation type="journal article" date="2016" name="Nature">
        <title>The genome of the seagrass Zostera marina reveals angiosperm adaptation to the sea.</title>
        <authorList>
            <person name="Olsen J.L."/>
            <person name="Rouze P."/>
            <person name="Verhelst B."/>
            <person name="Lin Y.-C."/>
            <person name="Bayer T."/>
            <person name="Collen J."/>
            <person name="Dattolo E."/>
            <person name="De Paoli E."/>
            <person name="Dittami S."/>
            <person name="Maumus F."/>
            <person name="Michel G."/>
            <person name="Kersting A."/>
            <person name="Lauritano C."/>
            <person name="Lohaus R."/>
            <person name="Toepel M."/>
            <person name="Tonon T."/>
            <person name="Vanneste K."/>
            <person name="Amirebrahimi M."/>
            <person name="Brakel J."/>
            <person name="Bostroem C."/>
            <person name="Chovatia M."/>
            <person name="Grimwood J."/>
            <person name="Jenkins J.W."/>
            <person name="Jueterbock A."/>
            <person name="Mraz A."/>
            <person name="Stam W.T."/>
            <person name="Tice H."/>
            <person name="Bornberg-Bauer E."/>
            <person name="Green P.J."/>
            <person name="Pearson G.A."/>
            <person name="Procaccini G."/>
            <person name="Duarte C.M."/>
            <person name="Schmutz J."/>
            <person name="Reusch T.B.H."/>
            <person name="Van de Peer Y."/>
        </authorList>
    </citation>
    <scope>NUCLEOTIDE SEQUENCE [LARGE SCALE GENOMIC DNA]</scope>
    <source>
        <strain evidence="13">cv. Finnish</strain>
    </source>
</reference>
<dbReference type="OrthoDB" id="1932526at2759"/>
<evidence type="ECO:0000256" key="8">
    <source>
        <dbReference type="ARBA" id="ARBA00024040"/>
    </source>
</evidence>
<dbReference type="Pfam" id="PF00046">
    <property type="entry name" value="Homeodomain"/>
    <property type="match status" value="1"/>
</dbReference>
<proteinExistence type="inferred from homology"/>
<dbReference type="GO" id="GO:0003677">
    <property type="term" value="F:DNA binding"/>
    <property type="evidence" value="ECO:0007669"/>
    <property type="project" value="UniProtKB-UniRule"/>
</dbReference>
<dbReference type="SUPFAM" id="SSF46689">
    <property type="entry name" value="Homeodomain-like"/>
    <property type="match status" value="1"/>
</dbReference>
<dbReference type="InterPro" id="IPR044555">
    <property type="entry name" value="WUSCHEL-like"/>
</dbReference>
<keyword evidence="6" id="KW-0804">Transcription</keyword>
<keyword evidence="7 9" id="KW-0539">Nucleus</keyword>
<name>A0A0K9NZ86_ZOSMR</name>
<dbReference type="PROSITE" id="PS50071">
    <property type="entry name" value="HOMEOBOX_2"/>
    <property type="match status" value="1"/>
</dbReference>
<evidence type="ECO:0000259" key="11">
    <source>
        <dbReference type="PROSITE" id="PS50071"/>
    </source>
</evidence>
<organism evidence="12 13">
    <name type="scientific">Zostera marina</name>
    <name type="common">Eelgrass</name>
    <dbReference type="NCBI Taxonomy" id="29655"/>
    <lineage>
        <taxon>Eukaryota</taxon>
        <taxon>Viridiplantae</taxon>
        <taxon>Streptophyta</taxon>
        <taxon>Embryophyta</taxon>
        <taxon>Tracheophyta</taxon>
        <taxon>Spermatophyta</taxon>
        <taxon>Magnoliopsida</taxon>
        <taxon>Liliopsida</taxon>
        <taxon>Zosteraceae</taxon>
        <taxon>Zostera</taxon>
    </lineage>
</organism>
<evidence type="ECO:0000256" key="5">
    <source>
        <dbReference type="ARBA" id="ARBA00023155"/>
    </source>
</evidence>